<comment type="caution">
    <text evidence="1">The sequence shown here is derived from an EMBL/GenBank/DDBJ whole genome shotgun (WGS) entry which is preliminary data.</text>
</comment>
<name>A0ABV0U867_9TELE</name>
<keyword evidence="2" id="KW-1185">Reference proteome</keyword>
<evidence type="ECO:0008006" key="3">
    <source>
        <dbReference type="Google" id="ProtNLM"/>
    </source>
</evidence>
<reference evidence="1 2" key="1">
    <citation type="submission" date="2021-06" db="EMBL/GenBank/DDBJ databases">
        <authorList>
            <person name="Palmer J.M."/>
        </authorList>
    </citation>
    <scope>NUCLEOTIDE SEQUENCE [LARGE SCALE GENOMIC DNA]</scope>
    <source>
        <strain evidence="2">if_2019</strain>
        <tissue evidence="1">Muscle</tissue>
    </source>
</reference>
<evidence type="ECO:0000313" key="1">
    <source>
        <dbReference type="EMBL" id="MEQ2240926.1"/>
    </source>
</evidence>
<sequence>MQVSGSGLSLAATNHLPPLGAAGVCSSWVSLAKLSTLRRSNTLQSSKLQAVLGEAFPWSGLCSHLPAGSNLAPTSTSSWSMVPFSPFPLN</sequence>
<proteinExistence type="predicted"/>
<accession>A0ABV0U867</accession>
<protein>
    <recommendedName>
        <fullName evidence="3">Secreted protein</fullName>
    </recommendedName>
</protein>
<dbReference type="EMBL" id="JAHRIQ010059980">
    <property type="protein sequence ID" value="MEQ2240926.1"/>
    <property type="molecule type" value="Genomic_DNA"/>
</dbReference>
<organism evidence="1 2">
    <name type="scientific">Ilyodon furcidens</name>
    <name type="common">goldbreast splitfin</name>
    <dbReference type="NCBI Taxonomy" id="33524"/>
    <lineage>
        <taxon>Eukaryota</taxon>
        <taxon>Metazoa</taxon>
        <taxon>Chordata</taxon>
        <taxon>Craniata</taxon>
        <taxon>Vertebrata</taxon>
        <taxon>Euteleostomi</taxon>
        <taxon>Actinopterygii</taxon>
        <taxon>Neopterygii</taxon>
        <taxon>Teleostei</taxon>
        <taxon>Neoteleostei</taxon>
        <taxon>Acanthomorphata</taxon>
        <taxon>Ovalentaria</taxon>
        <taxon>Atherinomorphae</taxon>
        <taxon>Cyprinodontiformes</taxon>
        <taxon>Goodeidae</taxon>
        <taxon>Ilyodon</taxon>
    </lineage>
</organism>
<dbReference type="Proteomes" id="UP001482620">
    <property type="component" value="Unassembled WGS sequence"/>
</dbReference>
<gene>
    <name evidence="1" type="ORF">ILYODFUR_020113</name>
</gene>
<evidence type="ECO:0000313" key="2">
    <source>
        <dbReference type="Proteomes" id="UP001482620"/>
    </source>
</evidence>